<keyword evidence="1 2" id="KW-0238">DNA-binding</keyword>
<dbReference type="AlphaFoldDB" id="A0A1J4N3A3"/>
<evidence type="ECO:0000256" key="2">
    <source>
        <dbReference type="PROSITE-ProRule" id="PRU00335"/>
    </source>
</evidence>
<dbReference type="STRING" id="1844.UG56_014610"/>
<dbReference type="PRINTS" id="PR00455">
    <property type="entry name" value="HTHTETR"/>
</dbReference>
<dbReference type="InterPro" id="IPR050109">
    <property type="entry name" value="HTH-type_TetR-like_transc_reg"/>
</dbReference>
<name>A0A1J4N3A3_9ACTN</name>
<dbReference type="Pfam" id="PF00440">
    <property type="entry name" value="TetR_N"/>
    <property type="match status" value="1"/>
</dbReference>
<protein>
    <submittedName>
        <fullName evidence="4">TetR family transcriptional regulator</fullName>
    </submittedName>
</protein>
<dbReference type="PANTHER" id="PTHR30055">
    <property type="entry name" value="HTH-TYPE TRANSCRIPTIONAL REGULATOR RUTR"/>
    <property type="match status" value="1"/>
</dbReference>
<dbReference type="InterPro" id="IPR023772">
    <property type="entry name" value="DNA-bd_HTH_TetR-type_CS"/>
</dbReference>
<comment type="caution">
    <text evidence="4">The sequence shown here is derived from an EMBL/GenBank/DDBJ whole genome shotgun (WGS) entry which is preliminary data.</text>
</comment>
<dbReference type="GO" id="GO:0000976">
    <property type="term" value="F:transcription cis-regulatory region binding"/>
    <property type="evidence" value="ECO:0007669"/>
    <property type="project" value="TreeGrafter"/>
</dbReference>
<dbReference type="GO" id="GO:0003700">
    <property type="term" value="F:DNA-binding transcription factor activity"/>
    <property type="evidence" value="ECO:0007669"/>
    <property type="project" value="TreeGrafter"/>
</dbReference>
<organism evidence="4 5">
    <name type="scientific">Nocardioides luteus</name>
    <dbReference type="NCBI Taxonomy" id="1844"/>
    <lineage>
        <taxon>Bacteria</taxon>
        <taxon>Bacillati</taxon>
        <taxon>Actinomycetota</taxon>
        <taxon>Actinomycetes</taxon>
        <taxon>Propionibacteriales</taxon>
        <taxon>Nocardioidaceae</taxon>
        <taxon>Nocardioides</taxon>
    </lineage>
</organism>
<evidence type="ECO:0000313" key="4">
    <source>
        <dbReference type="EMBL" id="OIJ26027.1"/>
    </source>
</evidence>
<dbReference type="Proteomes" id="UP000033772">
    <property type="component" value="Unassembled WGS sequence"/>
</dbReference>
<feature type="DNA-binding region" description="H-T-H motif" evidence="2">
    <location>
        <begin position="34"/>
        <end position="53"/>
    </location>
</feature>
<dbReference type="SUPFAM" id="SSF46689">
    <property type="entry name" value="Homeodomain-like"/>
    <property type="match status" value="1"/>
</dbReference>
<gene>
    <name evidence="4" type="ORF">UG56_014610</name>
</gene>
<keyword evidence="5" id="KW-1185">Reference proteome</keyword>
<reference evidence="4" key="1">
    <citation type="submission" date="2016-10" db="EMBL/GenBank/DDBJ databases">
        <title>Draft Genome Sequence of Nocardioides luteus Strain BAFB, an Alkane-Degrading Bacterium Isolated from JP-7 Polluted Soil.</title>
        <authorList>
            <person name="Brown L."/>
            <person name="Ruiz O.N."/>
            <person name="Gunasekera T."/>
        </authorList>
    </citation>
    <scope>NUCLEOTIDE SEQUENCE [LARGE SCALE GENOMIC DNA]</scope>
    <source>
        <strain evidence="4">BAFB</strain>
    </source>
</reference>
<dbReference type="PANTHER" id="PTHR30055:SF226">
    <property type="entry name" value="HTH-TYPE TRANSCRIPTIONAL REGULATOR PKSA"/>
    <property type="match status" value="1"/>
</dbReference>
<proteinExistence type="predicted"/>
<sequence>MPRNRRPQDREEKRQEIVRAAATLFTDVGYDETSTTKIATAAGVTTTTIYWYFADKDALLVAVLDHVLEAALAEAALHSQRPWADQVLWAVDRLERYRRLVTVVHARAPISESIGAWHDEFHRLVDSMMVDGFRDAGVPESDLDAMTKIGVFVVEGLLMHPQSEQDRRAVVTLLTGQTRRGSGSS</sequence>
<dbReference type="InterPro" id="IPR009057">
    <property type="entry name" value="Homeodomain-like_sf"/>
</dbReference>
<evidence type="ECO:0000256" key="1">
    <source>
        <dbReference type="ARBA" id="ARBA00023125"/>
    </source>
</evidence>
<dbReference type="PROSITE" id="PS50977">
    <property type="entry name" value="HTH_TETR_2"/>
    <property type="match status" value="1"/>
</dbReference>
<feature type="domain" description="HTH tetR-type" evidence="3">
    <location>
        <begin position="11"/>
        <end position="71"/>
    </location>
</feature>
<dbReference type="PROSITE" id="PS01081">
    <property type="entry name" value="HTH_TETR_1"/>
    <property type="match status" value="1"/>
</dbReference>
<accession>A0A1J4N3A3</accession>
<dbReference type="EMBL" id="JZDQ02000019">
    <property type="protein sequence ID" value="OIJ26027.1"/>
    <property type="molecule type" value="Genomic_DNA"/>
</dbReference>
<evidence type="ECO:0000259" key="3">
    <source>
        <dbReference type="PROSITE" id="PS50977"/>
    </source>
</evidence>
<dbReference type="Gene3D" id="1.10.357.10">
    <property type="entry name" value="Tetracycline Repressor, domain 2"/>
    <property type="match status" value="1"/>
</dbReference>
<dbReference type="InterPro" id="IPR001647">
    <property type="entry name" value="HTH_TetR"/>
</dbReference>
<dbReference type="OrthoDB" id="4899232at2"/>
<evidence type="ECO:0000313" key="5">
    <source>
        <dbReference type="Proteomes" id="UP000033772"/>
    </source>
</evidence>